<keyword evidence="3" id="KW-1185">Reference proteome</keyword>
<accession>A0AAE0YDQ4</accession>
<evidence type="ECO:0000313" key="2">
    <source>
        <dbReference type="EMBL" id="KAK3742336.1"/>
    </source>
</evidence>
<dbReference type="Pfam" id="PF20499">
    <property type="entry name" value="DUF6729"/>
    <property type="match status" value="1"/>
</dbReference>
<dbReference type="EMBL" id="JAWDGP010006364">
    <property type="protein sequence ID" value="KAK3742336.1"/>
    <property type="molecule type" value="Genomic_DNA"/>
</dbReference>
<evidence type="ECO:0000259" key="1">
    <source>
        <dbReference type="Pfam" id="PF20499"/>
    </source>
</evidence>
<dbReference type="PANTHER" id="PTHR24401:SF29">
    <property type="entry name" value="SI:CH211-243P7.3-RELATED"/>
    <property type="match status" value="1"/>
</dbReference>
<evidence type="ECO:0000313" key="3">
    <source>
        <dbReference type="Proteomes" id="UP001283361"/>
    </source>
</evidence>
<dbReference type="Proteomes" id="UP001283361">
    <property type="component" value="Unassembled WGS sequence"/>
</dbReference>
<feature type="domain" description="DUF6729" evidence="1">
    <location>
        <begin position="71"/>
        <end position="196"/>
    </location>
</feature>
<dbReference type="InterPro" id="IPR046616">
    <property type="entry name" value="DUF6729"/>
</dbReference>
<name>A0AAE0YDQ4_9GAST</name>
<dbReference type="PANTHER" id="PTHR24401">
    <property type="entry name" value="SI:CH211-243P7.3-RELATED"/>
    <property type="match status" value="1"/>
</dbReference>
<protein>
    <recommendedName>
        <fullName evidence="1">DUF6729 domain-containing protein</fullName>
    </recommendedName>
</protein>
<proteinExistence type="predicted"/>
<dbReference type="AlphaFoldDB" id="A0AAE0YDQ4"/>
<sequence length="197" mass="22903">MERFVMMYIPSGAGHIHQCTSSSHNYPLQTYCMWTSDCGLWMCSDLDKQLFIILCRPNSCLKLFLHDPTGFFLGMPYCMLAFPFLCSQHGCEQNQFSSCGLHKTVCWVIDQVDDYYMGTEYLECGKCIRKVAAWSWEILDQLDPCIRMHFPAVLSYHLALDRRFVAELHGRSLGNKSTKVYRKLKELHSTVYLERVL</sequence>
<gene>
    <name evidence="2" type="ORF">RRG08_028248</name>
</gene>
<comment type="caution">
    <text evidence="2">The sequence shown here is derived from an EMBL/GenBank/DDBJ whole genome shotgun (WGS) entry which is preliminary data.</text>
</comment>
<organism evidence="2 3">
    <name type="scientific">Elysia crispata</name>
    <name type="common">lettuce slug</name>
    <dbReference type="NCBI Taxonomy" id="231223"/>
    <lineage>
        <taxon>Eukaryota</taxon>
        <taxon>Metazoa</taxon>
        <taxon>Spiralia</taxon>
        <taxon>Lophotrochozoa</taxon>
        <taxon>Mollusca</taxon>
        <taxon>Gastropoda</taxon>
        <taxon>Heterobranchia</taxon>
        <taxon>Euthyneura</taxon>
        <taxon>Panpulmonata</taxon>
        <taxon>Sacoglossa</taxon>
        <taxon>Placobranchoidea</taxon>
        <taxon>Plakobranchidae</taxon>
        <taxon>Elysia</taxon>
    </lineage>
</organism>
<reference evidence="2" key="1">
    <citation type="journal article" date="2023" name="G3 (Bethesda)">
        <title>A reference genome for the long-term kleptoplast-retaining sea slug Elysia crispata morphotype clarki.</title>
        <authorList>
            <person name="Eastman K.E."/>
            <person name="Pendleton A.L."/>
            <person name="Shaikh M.A."/>
            <person name="Suttiyut T."/>
            <person name="Ogas R."/>
            <person name="Tomko P."/>
            <person name="Gavelis G."/>
            <person name="Widhalm J.R."/>
            <person name="Wisecaver J.H."/>
        </authorList>
    </citation>
    <scope>NUCLEOTIDE SEQUENCE</scope>
    <source>
        <strain evidence="2">ECLA1</strain>
    </source>
</reference>